<dbReference type="InterPro" id="IPR021391">
    <property type="entry name" value="DUF3027"/>
</dbReference>
<feature type="compositionally biased region" description="Basic and acidic residues" evidence="1">
    <location>
        <begin position="116"/>
        <end position="126"/>
    </location>
</feature>
<protein>
    <submittedName>
        <fullName evidence="2">Unannotated protein</fullName>
    </submittedName>
</protein>
<feature type="region of interest" description="Disordered" evidence="1">
    <location>
        <begin position="96"/>
        <end position="155"/>
    </location>
</feature>
<name>A0A6J7FWS7_9ZZZZ</name>
<proteinExistence type="predicted"/>
<dbReference type="AlphaFoldDB" id="A0A6J7FWS7"/>
<evidence type="ECO:0000256" key="1">
    <source>
        <dbReference type="SAM" id="MobiDB-lite"/>
    </source>
</evidence>
<gene>
    <name evidence="2" type="ORF">UFOPK3592_00339</name>
</gene>
<feature type="compositionally biased region" description="Basic and acidic residues" evidence="1">
    <location>
        <begin position="96"/>
        <end position="107"/>
    </location>
</feature>
<dbReference type="Pfam" id="PF11228">
    <property type="entry name" value="DUF3027"/>
    <property type="match status" value="1"/>
</dbReference>
<accession>A0A6J7FWS7</accession>
<evidence type="ECO:0000313" key="2">
    <source>
        <dbReference type="EMBL" id="CAB4898508.1"/>
    </source>
</evidence>
<reference evidence="2" key="1">
    <citation type="submission" date="2020-05" db="EMBL/GenBank/DDBJ databases">
        <authorList>
            <person name="Chiriac C."/>
            <person name="Salcher M."/>
            <person name="Ghai R."/>
            <person name="Kavagutti S V."/>
        </authorList>
    </citation>
    <scope>NUCLEOTIDE SEQUENCE</scope>
</reference>
<dbReference type="EMBL" id="CAFBML010000019">
    <property type="protein sequence ID" value="CAB4898508.1"/>
    <property type="molecule type" value="Genomic_DNA"/>
</dbReference>
<sequence>MLKRLRKPQHQSFAEKAAKESAPAGGVGKFLGTVDEETNVVSYRFQAIMKEYLGWEWNVVVFQAKKADPTISEVVLLPGKESIVAPDWVPWSERRAELDKSEPKELAVSDLEETEDPKADAEDTGKRPPLGKRLRKRLTKKQDSNKAKKPRKGAK</sequence>
<organism evidence="2">
    <name type="scientific">freshwater metagenome</name>
    <dbReference type="NCBI Taxonomy" id="449393"/>
    <lineage>
        <taxon>unclassified sequences</taxon>
        <taxon>metagenomes</taxon>
        <taxon>ecological metagenomes</taxon>
    </lineage>
</organism>
<feature type="compositionally biased region" description="Basic residues" evidence="1">
    <location>
        <begin position="129"/>
        <end position="139"/>
    </location>
</feature>